<dbReference type="AlphaFoldDB" id="A0A8X6QWW5"/>
<organism evidence="1 2">
    <name type="scientific">Nephila pilipes</name>
    <name type="common">Giant wood spider</name>
    <name type="synonym">Nephila maculata</name>
    <dbReference type="NCBI Taxonomy" id="299642"/>
    <lineage>
        <taxon>Eukaryota</taxon>
        <taxon>Metazoa</taxon>
        <taxon>Ecdysozoa</taxon>
        <taxon>Arthropoda</taxon>
        <taxon>Chelicerata</taxon>
        <taxon>Arachnida</taxon>
        <taxon>Araneae</taxon>
        <taxon>Araneomorphae</taxon>
        <taxon>Entelegynae</taxon>
        <taxon>Araneoidea</taxon>
        <taxon>Nephilidae</taxon>
        <taxon>Nephila</taxon>
    </lineage>
</organism>
<gene>
    <name evidence="1" type="ORF">NPIL_416451</name>
</gene>
<reference evidence="1" key="1">
    <citation type="submission" date="2020-08" db="EMBL/GenBank/DDBJ databases">
        <title>Multicomponent nature underlies the extraordinary mechanical properties of spider dragline silk.</title>
        <authorList>
            <person name="Kono N."/>
            <person name="Nakamura H."/>
            <person name="Mori M."/>
            <person name="Yoshida Y."/>
            <person name="Ohtoshi R."/>
            <person name="Malay A.D."/>
            <person name="Moran D.A.P."/>
            <person name="Tomita M."/>
            <person name="Numata K."/>
            <person name="Arakawa K."/>
        </authorList>
    </citation>
    <scope>NUCLEOTIDE SEQUENCE</scope>
</reference>
<dbReference type="Proteomes" id="UP000887013">
    <property type="component" value="Unassembled WGS sequence"/>
</dbReference>
<keyword evidence="2" id="KW-1185">Reference proteome</keyword>
<evidence type="ECO:0000313" key="2">
    <source>
        <dbReference type="Proteomes" id="UP000887013"/>
    </source>
</evidence>
<protein>
    <submittedName>
        <fullName evidence="1">Uncharacterized protein</fullName>
    </submittedName>
</protein>
<proteinExistence type="predicted"/>
<accession>A0A8X6QWW5</accession>
<sequence length="69" mass="7766">MYRNTKKEDLITDTNKLGVIVPENATLPSRDTHADGQVVVCSGDTSATLVPRMWEKERTCCLQQRPPSY</sequence>
<name>A0A8X6QWW5_NEPPI</name>
<dbReference type="OrthoDB" id="66881at2759"/>
<comment type="caution">
    <text evidence="1">The sequence shown here is derived from an EMBL/GenBank/DDBJ whole genome shotgun (WGS) entry which is preliminary data.</text>
</comment>
<dbReference type="EMBL" id="BMAW01038065">
    <property type="protein sequence ID" value="GFU50919.1"/>
    <property type="molecule type" value="Genomic_DNA"/>
</dbReference>
<evidence type="ECO:0000313" key="1">
    <source>
        <dbReference type="EMBL" id="GFU50919.1"/>
    </source>
</evidence>